<dbReference type="GO" id="GO:0005829">
    <property type="term" value="C:cytosol"/>
    <property type="evidence" value="ECO:0007669"/>
    <property type="project" value="TreeGrafter"/>
</dbReference>
<dbReference type="SUPFAM" id="SSF55120">
    <property type="entry name" value="Pseudouridine synthase"/>
    <property type="match status" value="1"/>
</dbReference>
<keyword evidence="3 4" id="KW-0413">Isomerase</keyword>
<dbReference type="PANTHER" id="PTHR47811">
    <property type="entry name" value="TRNA PSEUDOURIDINE SYNTHASE D"/>
    <property type="match status" value="1"/>
</dbReference>
<evidence type="ECO:0000259" key="5">
    <source>
        <dbReference type="PROSITE" id="PS50984"/>
    </source>
</evidence>
<dbReference type="InterPro" id="IPR043165">
    <property type="entry name" value="TruD_insert_sf"/>
</dbReference>
<dbReference type="InterPro" id="IPR020119">
    <property type="entry name" value="PsdUridine_synth_TruD_CS"/>
</dbReference>
<dbReference type="Gene3D" id="3.30.2350.20">
    <property type="entry name" value="TruD, catalytic domain"/>
    <property type="match status" value="1"/>
</dbReference>
<evidence type="ECO:0000256" key="1">
    <source>
        <dbReference type="ARBA" id="ARBA00007953"/>
    </source>
</evidence>
<dbReference type="PROSITE" id="PS50984">
    <property type="entry name" value="TRUD"/>
    <property type="match status" value="1"/>
</dbReference>
<keyword evidence="7" id="KW-1185">Reference proteome</keyword>
<organism evidence="6 7">
    <name type="scientific">Marinobacterium aestuarii</name>
    <dbReference type="NCBI Taxonomy" id="1821621"/>
    <lineage>
        <taxon>Bacteria</taxon>
        <taxon>Pseudomonadati</taxon>
        <taxon>Pseudomonadota</taxon>
        <taxon>Gammaproteobacteria</taxon>
        <taxon>Oceanospirillales</taxon>
        <taxon>Oceanospirillaceae</taxon>
        <taxon>Marinobacterium</taxon>
    </lineage>
</organism>
<dbReference type="RefSeq" id="WP_067377913.1">
    <property type="nucleotide sequence ID" value="NZ_CP015839.1"/>
</dbReference>
<accession>A0A1A9EUY0</accession>
<evidence type="ECO:0000313" key="7">
    <source>
        <dbReference type="Proteomes" id="UP000078070"/>
    </source>
</evidence>
<keyword evidence="2 4" id="KW-0819">tRNA processing</keyword>
<dbReference type="InterPro" id="IPR050170">
    <property type="entry name" value="TruD_pseudoU_synthase"/>
</dbReference>
<dbReference type="EC" id="5.4.99.27" evidence="4"/>
<sequence length="356" mass="40372">MTPDNLQFPTDFRWLNGEPTVSAEIRHENADFQVFEQLGFEPEGEGEHVFLYIRKNGENTDWVARQLAGFCQVSPREVSYSGKKDRHAITEQWFCIRLGVHRNMTWSLFGGDSVEVLKAVRHPRKLRLGVHRSNRFRLRLTEVSDMNALEQRFAQLAEGVPNYFGEQRFGFGFGNIQKGVALIRGELKERQRHKKGLYLSAVRSWLFNHLLSQRIAQGRWASIMPGDVLMLDGTNSCFAAEAELDDLALRLAGADLDLTGPMPGLAGRLLGGEAALWETETLAAWQSLIDDLTQLGLRSERRSLRLRPQGLAMQRESDRQCWLEFELPAGAFATSVLRELCHFRVSRPATGQSTDD</sequence>
<evidence type="ECO:0000256" key="2">
    <source>
        <dbReference type="ARBA" id="ARBA00022694"/>
    </source>
</evidence>
<feature type="active site" description="Nucleophile" evidence="4">
    <location>
        <position position="85"/>
    </location>
</feature>
<dbReference type="GO" id="GO:0031119">
    <property type="term" value="P:tRNA pseudouridine synthesis"/>
    <property type="evidence" value="ECO:0007669"/>
    <property type="project" value="UniProtKB-UniRule"/>
</dbReference>
<dbReference type="HAMAP" id="MF_01082">
    <property type="entry name" value="TruD"/>
    <property type="match status" value="1"/>
</dbReference>
<dbReference type="InterPro" id="IPR001656">
    <property type="entry name" value="PsdUridine_synth_TruD"/>
</dbReference>
<reference evidence="6 7" key="2">
    <citation type="journal article" date="2018" name="Int. J. Syst. Evol. Microbiol.">
        <title>Marinobacterium aestuarii sp. nov., a benzene-degrading marine bacterium isolated from estuary sediment.</title>
        <authorList>
            <person name="Bae S.S."/>
            <person name="Jung J."/>
            <person name="Chung D."/>
            <person name="Baek K."/>
        </authorList>
    </citation>
    <scope>NUCLEOTIDE SEQUENCE [LARGE SCALE GENOMIC DNA]</scope>
    <source>
        <strain evidence="6 7">ST58-10</strain>
    </source>
</reference>
<dbReference type="InterPro" id="IPR020103">
    <property type="entry name" value="PsdUridine_synth_cat_dom_sf"/>
</dbReference>
<dbReference type="Gene3D" id="3.30.2340.10">
    <property type="entry name" value="TruD, insertion domain"/>
    <property type="match status" value="1"/>
</dbReference>
<feature type="domain" description="TRUD" evidence="5">
    <location>
        <begin position="159"/>
        <end position="306"/>
    </location>
</feature>
<comment type="catalytic activity">
    <reaction evidence="4">
        <text>uridine(13) in tRNA = pseudouridine(13) in tRNA</text>
        <dbReference type="Rhea" id="RHEA:42540"/>
        <dbReference type="Rhea" id="RHEA-COMP:10105"/>
        <dbReference type="Rhea" id="RHEA-COMP:10106"/>
        <dbReference type="ChEBI" id="CHEBI:65314"/>
        <dbReference type="ChEBI" id="CHEBI:65315"/>
        <dbReference type="EC" id="5.4.99.27"/>
    </reaction>
</comment>
<dbReference type="InterPro" id="IPR011760">
    <property type="entry name" value="PsdUridine_synth_TruD_insert"/>
</dbReference>
<reference evidence="7" key="1">
    <citation type="submission" date="2016-05" db="EMBL/GenBank/DDBJ databases">
        <authorList>
            <person name="Baek K."/>
            <person name="Yang S.-J."/>
        </authorList>
    </citation>
    <scope>NUCLEOTIDE SEQUENCE [LARGE SCALE GENOMIC DNA]</scope>
    <source>
        <strain evidence="7">ST58-10</strain>
    </source>
</reference>
<dbReference type="GO" id="GO:0003723">
    <property type="term" value="F:RNA binding"/>
    <property type="evidence" value="ECO:0007669"/>
    <property type="project" value="InterPro"/>
</dbReference>
<evidence type="ECO:0000313" key="6">
    <source>
        <dbReference type="EMBL" id="ANG61540.1"/>
    </source>
</evidence>
<dbReference type="STRING" id="1821621.A8C75_02990"/>
<dbReference type="EMBL" id="CP015839">
    <property type="protein sequence ID" value="ANG61540.1"/>
    <property type="molecule type" value="Genomic_DNA"/>
</dbReference>
<gene>
    <name evidence="4" type="primary">truD</name>
    <name evidence="6" type="ORF">A8C75_02990</name>
</gene>
<evidence type="ECO:0000256" key="3">
    <source>
        <dbReference type="ARBA" id="ARBA00023235"/>
    </source>
</evidence>
<protein>
    <recommendedName>
        <fullName evidence="4">tRNA pseudouridine synthase D</fullName>
        <ecNumber evidence="4">5.4.99.27</ecNumber>
    </recommendedName>
    <alternativeName>
        <fullName evidence="4">tRNA pseudouridine(13) synthase</fullName>
    </alternativeName>
    <alternativeName>
        <fullName evidence="4">tRNA pseudouridylate synthase D</fullName>
    </alternativeName>
    <alternativeName>
        <fullName evidence="4">tRNA-uridine isomerase D</fullName>
    </alternativeName>
</protein>
<comment type="similarity">
    <text evidence="1 4">Belongs to the pseudouridine synthase TruD family.</text>
</comment>
<dbReference type="Proteomes" id="UP000078070">
    <property type="component" value="Chromosome"/>
</dbReference>
<evidence type="ECO:0000256" key="4">
    <source>
        <dbReference type="HAMAP-Rule" id="MF_01082"/>
    </source>
</evidence>
<dbReference type="GO" id="GO:0160150">
    <property type="term" value="F:tRNA pseudouridine(13) synthase activity"/>
    <property type="evidence" value="ECO:0007669"/>
    <property type="project" value="UniProtKB-EC"/>
</dbReference>
<dbReference type="InterPro" id="IPR042214">
    <property type="entry name" value="TruD_catalytic"/>
</dbReference>
<name>A0A1A9EUY0_9GAMM</name>
<proteinExistence type="inferred from homology"/>
<comment type="function">
    <text evidence="4">Responsible for synthesis of pseudouridine from uracil-13 in transfer RNAs.</text>
</comment>
<dbReference type="PROSITE" id="PS01268">
    <property type="entry name" value="UPF0024"/>
    <property type="match status" value="1"/>
</dbReference>
<dbReference type="AlphaFoldDB" id="A0A1A9EUY0"/>
<dbReference type="Pfam" id="PF01142">
    <property type="entry name" value="TruD"/>
    <property type="match status" value="2"/>
</dbReference>
<dbReference type="OrthoDB" id="1550679at2"/>
<dbReference type="PANTHER" id="PTHR47811:SF1">
    <property type="entry name" value="TRNA PSEUDOURIDINE SYNTHASE D"/>
    <property type="match status" value="1"/>
</dbReference>
<dbReference type="KEGG" id="mars:A8C75_02990"/>